<evidence type="ECO:0000313" key="1">
    <source>
        <dbReference type="EMBL" id="TKR89736.1"/>
    </source>
</evidence>
<evidence type="ECO:0000313" key="2">
    <source>
        <dbReference type="Proteomes" id="UP000298663"/>
    </source>
</evidence>
<keyword evidence="2" id="KW-1185">Reference proteome</keyword>
<comment type="caution">
    <text evidence="1">The sequence shown here is derived from an EMBL/GenBank/DDBJ whole genome shotgun (WGS) entry which is preliminary data.</text>
</comment>
<reference evidence="1 2" key="1">
    <citation type="journal article" date="2015" name="Genome Biol.">
        <title>Comparative genomics of Steinernema reveals deeply conserved gene regulatory networks.</title>
        <authorList>
            <person name="Dillman A.R."/>
            <person name="Macchietto M."/>
            <person name="Porter C.F."/>
            <person name="Rogers A."/>
            <person name="Williams B."/>
            <person name="Antoshechkin I."/>
            <person name="Lee M.M."/>
            <person name="Goodwin Z."/>
            <person name="Lu X."/>
            <person name="Lewis E.E."/>
            <person name="Goodrich-Blair H."/>
            <person name="Stock S.P."/>
            <person name="Adams B.J."/>
            <person name="Sternberg P.W."/>
            <person name="Mortazavi A."/>
        </authorList>
    </citation>
    <scope>NUCLEOTIDE SEQUENCE [LARGE SCALE GENOMIC DNA]</scope>
    <source>
        <strain evidence="1 2">ALL</strain>
    </source>
</reference>
<organism evidence="1 2">
    <name type="scientific">Steinernema carpocapsae</name>
    <name type="common">Entomopathogenic nematode</name>
    <dbReference type="NCBI Taxonomy" id="34508"/>
    <lineage>
        <taxon>Eukaryota</taxon>
        <taxon>Metazoa</taxon>
        <taxon>Ecdysozoa</taxon>
        <taxon>Nematoda</taxon>
        <taxon>Chromadorea</taxon>
        <taxon>Rhabditida</taxon>
        <taxon>Tylenchina</taxon>
        <taxon>Panagrolaimomorpha</taxon>
        <taxon>Strongyloidoidea</taxon>
        <taxon>Steinernematidae</taxon>
        <taxon>Steinernema</taxon>
    </lineage>
</organism>
<proteinExistence type="predicted"/>
<dbReference type="EMBL" id="AZBU02000003">
    <property type="protein sequence ID" value="TKR89736.1"/>
    <property type="molecule type" value="Genomic_DNA"/>
</dbReference>
<protein>
    <submittedName>
        <fullName evidence="1">Uncharacterized protein</fullName>
    </submittedName>
</protein>
<gene>
    <name evidence="1" type="ORF">L596_013793</name>
</gene>
<reference evidence="1 2" key="2">
    <citation type="journal article" date="2019" name="G3 (Bethesda)">
        <title>Hybrid Assembly of the Genome of the Entomopathogenic Nematode Steinernema carpocapsae Identifies the X-Chromosome.</title>
        <authorList>
            <person name="Serra L."/>
            <person name="Macchietto M."/>
            <person name="Macias-Munoz A."/>
            <person name="McGill C.J."/>
            <person name="Rodriguez I.M."/>
            <person name="Rodriguez B."/>
            <person name="Murad R."/>
            <person name="Mortazavi A."/>
        </authorList>
    </citation>
    <scope>NUCLEOTIDE SEQUENCE [LARGE SCALE GENOMIC DNA]</scope>
    <source>
        <strain evidence="1 2">ALL</strain>
    </source>
</reference>
<sequence length="82" mass="9679">MVERRFEVDFTKTLGTRSISNEKVQTRKEIKFWLVLYARETVKVTNFTLYVCCIACCPLQPREFVIDRFYMKSHLAHTCAPA</sequence>
<accession>A0A4U5P193</accession>
<dbReference type="Proteomes" id="UP000298663">
    <property type="component" value="Unassembled WGS sequence"/>
</dbReference>
<dbReference type="AlphaFoldDB" id="A0A4U5P193"/>
<name>A0A4U5P193_STECR</name>